<dbReference type="AlphaFoldDB" id="A0A2J6RR21"/>
<sequence>MVDILVGPTQKLHRVHKDKLCAKAAYFSNLFNDTTTFPPDSDLIPTVSFPDEAPSTFAIFLSWIYENHLPPLKPNKDRSKHHGWTWDVYDVYVLGQTLDLPVLQDLAMDALREAQRNYHQLHALSTIRDVFPRLKDRCAMQRYIGHSLLKAILAADTKKYEELYPTKEIVECLGADERLLGLVVRYFRGMEGRGMKEPRFVVGSLACQYHDHGEKGKCPNMGDGEAGERK</sequence>
<name>A0A2J6RR21_HYAVF</name>
<dbReference type="InterPro" id="IPR011333">
    <property type="entry name" value="SKP1/BTB/POZ_sf"/>
</dbReference>
<dbReference type="PANTHER" id="PTHR47843:SF2">
    <property type="entry name" value="BTB DOMAIN-CONTAINING PROTEIN"/>
    <property type="match status" value="1"/>
</dbReference>
<keyword evidence="3" id="KW-1185">Reference proteome</keyword>
<gene>
    <name evidence="2" type="ORF">L207DRAFT_512377</name>
</gene>
<proteinExistence type="predicted"/>
<feature type="domain" description="BTB" evidence="1">
    <location>
        <begin position="2"/>
        <end position="73"/>
    </location>
</feature>
<dbReference type="Proteomes" id="UP000235786">
    <property type="component" value="Unassembled WGS sequence"/>
</dbReference>
<dbReference type="STRING" id="1149755.A0A2J6RR21"/>
<reference evidence="2 3" key="1">
    <citation type="submission" date="2016-04" db="EMBL/GenBank/DDBJ databases">
        <title>A degradative enzymes factory behind the ericoid mycorrhizal symbiosis.</title>
        <authorList>
            <consortium name="DOE Joint Genome Institute"/>
            <person name="Martino E."/>
            <person name="Morin E."/>
            <person name="Grelet G."/>
            <person name="Kuo A."/>
            <person name="Kohler A."/>
            <person name="Daghino S."/>
            <person name="Barry K."/>
            <person name="Choi C."/>
            <person name="Cichocki N."/>
            <person name="Clum A."/>
            <person name="Copeland A."/>
            <person name="Hainaut M."/>
            <person name="Haridas S."/>
            <person name="Labutti K."/>
            <person name="Lindquist E."/>
            <person name="Lipzen A."/>
            <person name="Khouja H.-R."/>
            <person name="Murat C."/>
            <person name="Ohm R."/>
            <person name="Olson A."/>
            <person name="Spatafora J."/>
            <person name="Veneault-Fourrey C."/>
            <person name="Henrissat B."/>
            <person name="Grigoriev I."/>
            <person name="Martin F."/>
            <person name="Perotto S."/>
        </authorList>
    </citation>
    <scope>NUCLEOTIDE SEQUENCE [LARGE SCALE GENOMIC DNA]</scope>
    <source>
        <strain evidence="2 3">F</strain>
    </source>
</reference>
<dbReference type="OrthoDB" id="6359816at2759"/>
<protein>
    <recommendedName>
        <fullName evidence="1">BTB domain-containing protein</fullName>
    </recommendedName>
</protein>
<dbReference type="InterPro" id="IPR000210">
    <property type="entry name" value="BTB/POZ_dom"/>
</dbReference>
<evidence type="ECO:0000259" key="1">
    <source>
        <dbReference type="PROSITE" id="PS50097"/>
    </source>
</evidence>
<dbReference type="PANTHER" id="PTHR47843">
    <property type="entry name" value="BTB DOMAIN-CONTAINING PROTEIN-RELATED"/>
    <property type="match status" value="1"/>
</dbReference>
<dbReference type="EMBL" id="KZ613945">
    <property type="protein sequence ID" value="PMD40971.1"/>
    <property type="molecule type" value="Genomic_DNA"/>
</dbReference>
<dbReference type="Gene3D" id="3.30.710.10">
    <property type="entry name" value="Potassium Channel Kv1.1, Chain A"/>
    <property type="match status" value="1"/>
</dbReference>
<dbReference type="PROSITE" id="PS50097">
    <property type="entry name" value="BTB"/>
    <property type="match status" value="1"/>
</dbReference>
<dbReference type="Pfam" id="PF00651">
    <property type="entry name" value="BTB"/>
    <property type="match status" value="1"/>
</dbReference>
<accession>A0A2J6RR21</accession>
<dbReference type="SUPFAM" id="SSF54695">
    <property type="entry name" value="POZ domain"/>
    <property type="match status" value="1"/>
</dbReference>
<organism evidence="2 3">
    <name type="scientific">Hyaloscypha variabilis (strain UAMH 11265 / GT02V1 / F)</name>
    <name type="common">Meliniomyces variabilis</name>
    <dbReference type="NCBI Taxonomy" id="1149755"/>
    <lineage>
        <taxon>Eukaryota</taxon>
        <taxon>Fungi</taxon>
        <taxon>Dikarya</taxon>
        <taxon>Ascomycota</taxon>
        <taxon>Pezizomycotina</taxon>
        <taxon>Leotiomycetes</taxon>
        <taxon>Helotiales</taxon>
        <taxon>Hyaloscyphaceae</taxon>
        <taxon>Hyaloscypha</taxon>
        <taxon>Hyaloscypha variabilis</taxon>
    </lineage>
</organism>
<evidence type="ECO:0000313" key="3">
    <source>
        <dbReference type="Proteomes" id="UP000235786"/>
    </source>
</evidence>
<evidence type="ECO:0000313" key="2">
    <source>
        <dbReference type="EMBL" id="PMD40971.1"/>
    </source>
</evidence>